<dbReference type="InterPro" id="IPR005720">
    <property type="entry name" value="Dihydroorotate_DH_cat"/>
</dbReference>
<keyword evidence="9" id="KW-0560">Oxidoreductase</keyword>
<dbReference type="InterPro" id="IPR001295">
    <property type="entry name" value="Dihydroorotate_DH_CS"/>
</dbReference>
<evidence type="ECO:0000256" key="2">
    <source>
        <dbReference type="ARBA" id="ARBA00004496"/>
    </source>
</evidence>
<evidence type="ECO:0000259" key="10">
    <source>
        <dbReference type="Pfam" id="PF01180"/>
    </source>
</evidence>
<dbReference type="GO" id="GO:0006207">
    <property type="term" value="P:'de novo' pyrimidine nucleobase biosynthetic process"/>
    <property type="evidence" value="ECO:0007669"/>
    <property type="project" value="InterPro"/>
</dbReference>
<evidence type="ECO:0000256" key="1">
    <source>
        <dbReference type="ARBA" id="ARBA00001917"/>
    </source>
</evidence>
<dbReference type="EMBL" id="JNSL01000040">
    <property type="protein sequence ID" value="KGA18660.1"/>
    <property type="molecule type" value="Genomic_DNA"/>
</dbReference>
<protein>
    <submittedName>
        <fullName evidence="11">Dihydroorotate dehydrogenase subfamily 1 family protein</fullName>
    </submittedName>
</protein>
<dbReference type="InterPro" id="IPR012135">
    <property type="entry name" value="Dihydroorotate_DH_1_2"/>
</dbReference>
<comment type="caution">
    <text evidence="11">The sequence shown here is derived from an EMBL/GenBank/DDBJ whole genome shotgun (WGS) entry which is preliminary data.</text>
</comment>
<dbReference type="SUPFAM" id="SSF51395">
    <property type="entry name" value="FMN-linked oxidoreductases"/>
    <property type="match status" value="1"/>
</dbReference>
<dbReference type="PROSITE" id="PS00912">
    <property type="entry name" value="DHODEHASE_2"/>
    <property type="match status" value="1"/>
</dbReference>
<evidence type="ECO:0000256" key="6">
    <source>
        <dbReference type="ARBA" id="ARBA00022630"/>
    </source>
</evidence>
<gene>
    <name evidence="11" type="ORF">GM51_7980</name>
</gene>
<organism evidence="11">
    <name type="scientific">freshwater metagenome</name>
    <dbReference type="NCBI Taxonomy" id="449393"/>
    <lineage>
        <taxon>unclassified sequences</taxon>
        <taxon>metagenomes</taxon>
        <taxon>ecological metagenomes</taxon>
    </lineage>
</organism>
<evidence type="ECO:0000256" key="7">
    <source>
        <dbReference type="ARBA" id="ARBA00022643"/>
    </source>
</evidence>
<comment type="similarity">
    <text evidence="4">Belongs to the dihydroorotate dehydrogenase family. Type 1 subfamily.</text>
</comment>
<name>A0A094Q3E4_9ZZZZ</name>
<comment type="subcellular location">
    <subcellularLocation>
        <location evidence="2">Cytoplasm</location>
    </subcellularLocation>
</comment>
<dbReference type="PIRSF" id="PIRSF000164">
    <property type="entry name" value="DHO_oxidase"/>
    <property type="match status" value="1"/>
</dbReference>
<comment type="pathway">
    <text evidence="3">Pyrimidine metabolism; UMP biosynthesis via de novo pathway.</text>
</comment>
<dbReference type="InterPro" id="IPR013785">
    <property type="entry name" value="Aldolase_TIM"/>
</dbReference>
<evidence type="ECO:0000256" key="5">
    <source>
        <dbReference type="ARBA" id="ARBA00022490"/>
    </source>
</evidence>
<dbReference type="GO" id="GO:0004152">
    <property type="term" value="F:dihydroorotate dehydrogenase activity"/>
    <property type="evidence" value="ECO:0007669"/>
    <property type="project" value="InterPro"/>
</dbReference>
<comment type="cofactor">
    <cofactor evidence="1">
        <name>FMN</name>
        <dbReference type="ChEBI" id="CHEBI:58210"/>
    </cofactor>
</comment>
<keyword evidence="8" id="KW-0665">Pyrimidine biosynthesis</keyword>
<keyword evidence="5" id="KW-0963">Cytoplasm</keyword>
<evidence type="ECO:0000256" key="8">
    <source>
        <dbReference type="ARBA" id="ARBA00022975"/>
    </source>
</evidence>
<dbReference type="GO" id="GO:0044205">
    <property type="term" value="P:'de novo' UMP biosynthetic process"/>
    <property type="evidence" value="ECO:0007669"/>
    <property type="project" value="UniProtKB-UniPathway"/>
</dbReference>
<evidence type="ECO:0000256" key="9">
    <source>
        <dbReference type="ARBA" id="ARBA00023002"/>
    </source>
</evidence>
<sequence>MNKSSGVSNSVTRVGSVELKSPVMNASGTAGHGIELHRYVDLSSLGAFVVKSLAPFEWAGNASPRLSPTSGGMLNAVGLQGPGIEYWITHDLPKLLDVGASIVVSIWGFGVDDYAHAAHMLRPVAQHLSALEINLSCPNTKAATDSAARHAIFAHELQLVEEIVKASHIEGVPAWAKLSPNTHLVIEGARAAQRGGAQAVTLINTALGMSMNPTTGLPSLGNGGGGLSGRSVHPIAVRAIYEVAANVPDLPIVGAGGVTSGWEAIELMLAGASAVQVGTASFAEPRAMSRIQREMNAWAKRNNVNAWSEIVGLAHRGGISAL</sequence>
<dbReference type="Gene3D" id="3.20.20.70">
    <property type="entry name" value="Aldolase class I"/>
    <property type="match status" value="1"/>
</dbReference>
<dbReference type="Pfam" id="PF01180">
    <property type="entry name" value="DHO_dh"/>
    <property type="match status" value="1"/>
</dbReference>
<evidence type="ECO:0000256" key="4">
    <source>
        <dbReference type="ARBA" id="ARBA00008008"/>
    </source>
</evidence>
<feature type="domain" description="Dihydroorotate dehydrogenase catalytic" evidence="10">
    <location>
        <begin position="13"/>
        <end position="296"/>
    </location>
</feature>
<dbReference type="GO" id="GO:0005737">
    <property type="term" value="C:cytoplasm"/>
    <property type="evidence" value="ECO:0007669"/>
    <property type="project" value="UniProtKB-SubCell"/>
</dbReference>
<dbReference type="InterPro" id="IPR024920">
    <property type="entry name" value="Dihydroorotate_DH_1"/>
</dbReference>
<keyword evidence="6" id="KW-0285">Flavoprotein</keyword>
<dbReference type="InterPro" id="IPR050074">
    <property type="entry name" value="DHO_dehydrogenase"/>
</dbReference>
<accession>A0A094Q3E4</accession>
<dbReference type="HAMAP" id="MF_00224">
    <property type="entry name" value="DHO_dh_type1"/>
    <property type="match status" value="1"/>
</dbReference>
<evidence type="ECO:0000313" key="11">
    <source>
        <dbReference type="EMBL" id="KGA18660.1"/>
    </source>
</evidence>
<dbReference type="NCBIfam" id="NF005574">
    <property type="entry name" value="PRK07259.1"/>
    <property type="match status" value="1"/>
</dbReference>
<keyword evidence="7" id="KW-0288">FMN</keyword>
<proteinExistence type="inferred from homology"/>
<dbReference type="PANTHER" id="PTHR48109">
    <property type="entry name" value="DIHYDROOROTATE DEHYDROGENASE (QUINONE), MITOCHONDRIAL-RELATED"/>
    <property type="match status" value="1"/>
</dbReference>
<dbReference type="PANTHER" id="PTHR48109:SF1">
    <property type="entry name" value="DIHYDROOROTATE DEHYDROGENASE (FUMARATE)"/>
    <property type="match status" value="1"/>
</dbReference>
<reference evidence="11" key="1">
    <citation type="submission" date="2014-06" db="EMBL/GenBank/DDBJ databases">
        <title>Key roles for freshwater Actinobacteria revealed by deep metagenomic sequencing.</title>
        <authorList>
            <person name="Ghai R."/>
            <person name="Mizuno C.M."/>
            <person name="Picazo A."/>
            <person name="Camacho A."/>
            <person name="Rodriguez-Valera F."/>
        </authorList>
    </citation>
    <scope>NUCLEOTIDE SEQUENCE</scope>
</reference>
<evidence type="ECO:0000256" key="3">
    <source>
        <dbReference type="ARBA" id="ARBA00004725"/>
    </source>
</evidence>
<dbReference type="AlphaFoldDB" id="A0A094Q3E4"/>
<dbReference type="UniPathway" id="UPA00070"/>